<evidence type="ECO:0000313" key="1">
    <source>
        <dbReference type="EMBL" id="CAJ1392986.1"/>
    </source>
</evidence>
<dbReference type="Proteomes" id="UP001178507">
    <property type="component" value="Unassembled WGS sequence"/>
</dbReference>
<dbReference type="AlphaFoldDB" id="A0AA36IST7"/>
<reference evidence="1" key="1">
    <citation type="submission" date="2023-08" db="EMBL/GenBank/DDBJ databases">
        <authorList>
            <person name="Chen Y."/>
            <person name="Shah S."/>
            <person name="Dougan E. K."/>
            <person name="Thang M."/>
            <person name="Chan C."/>
        </authorList>
    </citation>
    <scope>NUCLEOTIDE SEQUENCE</scope>
</reference>
<protein>
    <submittedName>
        <fullName evidence="1">Uncharacterized protein</fullName>
    </submittedName>
</protein>
<accession>A0AA36IST7</accession>
<keyword evidence="2" id="KW-1185">Reference proteome</keyword>
<evidence type="ECO:0000313" key="2">
    <source>
        <dbReference type="Proteomes" id="UP001178507"/>
    </source>
</evidence>
<proteinExistence type="predicted"/>
<gene>
    <name evidence="1" type="ORF">EVOR1521_LOCUS17942</name>
</gene>
<comment type="caution">
    <text evidence="1">The sequence shown here is derived from an EMBL/GenBank/DDBJ whole genome shotgun (WGS) entry which is preliminary data.</text>
</comment>
<dbReference type="EMBL" id="CAUJNA010002447">
    <property type="protein sequence ID" value="CAJ1392986.1"/>
    <property type="molecule type" value="Genomic_DNA"/>
</dbReference>
<sequence length="285" mass="30436">MKFTACFAVLVPLATGHVHHSHRHLAEPALESREAMDAEVVEEHRAKLHEHHEEFTSRLRRRPRAAELEANASNASSALSALFSTEAALFGSFLAEGAESDKQMPVASKISQGELKKFLDQLSASCQEQFQHMLQGQGKARDLHRFGTSQDFNASLATCGRLGGALCANHARVKQRSKAPDGRVLVSSSDVGGESCLPRKCIQDPDLGRLAQLLQQKAVESLGAAASGQRPAEVLLDVDCTKSGGATYSSTSHWSMQTAGPGRSGARQGAGLFGALALVCLQVLQ</sequence>
<name>A0AA36IST7_9DINO</name>
<organism evidence="1 2">
    <name type="scientific">Effrenium voratum</name>
    <dbReference type="NCBI Taxonomy" id="2562239"/>
    <lineage>
        <taxon>Eukaryota</taxon>
        <taxon>Sar</taxon>
        <taxon>Alveolata</taxon>
        <taxon>Dinophyceae</taxon>
        <taxon>Suessiales</taxon>
        <taxon>Symbiodiniaceae</taxon>
        <taxon>Effrenium</taxon>
    </lineage>
</organism>